<evidence type="ECO:0000256" key="1">
    <source>
        <dbReference type="ARBA" id="ARBA00005721"/>
    </source>
</evidence>
<organism evidence="3 4">
    <name type="scientific">Enterococcus ureasiticus</name>
    <dbReference type="NCBI Taxonomy" id="903984"/>
    <lineage>
        <taxon>Bacteria</taxon>
        <taxon>Bacillati</taxon>
        <taxon>Bacillota</taxon>
        <taxon>Bacilli</taxon>
        <taxon>Lactobacillales</taxon>
        <taxon>Enterococcaceae</taxon>
        <taxon>Enterococcus</taxon>
    </lineage>
</organism>
<evidence type="ECO:0000256" key="2">
    <source>
        <dbReference type="ARBA" id="ARBA00039575"/>
    </source>
</evidence>
<proteinExistence type="inferred from homology"/>
<evidence type="ECO:0000313" key="4">
    <source>
        <dbReference type="Proteomes" id="UP000094068"/>
    </source>
</evidence>
<dbReference type="AlphaFoldDB" id="A0A1E5GDW7"/>
<gene>
    <name evidence="3" type="ORF">BCR21_10830</name>
</gene>
<name>A0A1E5GDW7_9ENTE</name>
<keyword evidence="4" id="KW-1185">Reference proteome</keyword>
<reference evidence="4" key="1">
    <citation type="submission" date="2016-09" db="EMBL/GenBank/DDBJ databases">
        <authorList>
            <person name="Gulvik C.A."/>
        </authorList>
    </citation>
    <scope>NUCLEOTIDE SEQUENCE [LARGE SCALE GENOMIC DNA]</scope>
    <source>
        <strain evidence="4">DSM 23328</strain>
    </source>
</reference>
<protein>
    <recommendedName>
        <fullName evidence="2">Stress response regulator gls24 homolog</fullName>
    </recommendedName>
</protein>
<accession>A0A1E5GDW7</accession>
<dbReference type="STRING" id="903984.BCR21_10830"/>
<comment type="caution">
    <text evidence="3">The sequence shown here is derived from an EMBL/GenBank/DDBJ whole genome shotgun (WGS) entry which is preliminary data.</text>
</comment>
<dbReference type="EMBL" id="MIJZ01000014">
    <property type="protein sequence ID" value="OEG10785.1"/>
    <property type="molecule type" value="Genomic_DNA"/>
</dbReference>
<dbReference type="Proteomes" id="UP000094068">
    <property type="component" value="Unassembled WGS sequence"/>
</dbReference>
<dbReference type="PANTHER" id="PTHR34297:SF3">
    <property type="entry name" value="ALKALINE SHOCK PROTEIN 23"/>
    <property type="match status" value="1"/>
</dbReference>
<comment type="similarity">
    <text evidence="1">Belongs to the asp23 family.</text>
</comment>
<dbReference type="Pfam" id="PF03780">
    <property type="entry name" value="Asp23"/>
    <property type="match status" value="1"/>
</dbReference>
<dbReference type="InterPro" id="IPR005531">
    <property type="entry name" value="Asp23"/>
</dbReference>
<evidence type="ECO:0000313" key="3">
    <source>
        <dbReference type="EMBL" id="OEG10785.1"/>
    </source>
</evidence>
<dbReference type="PANTHER" id="PTHR34297">
    <property type="entry name" value="HYPOTHETICAL CYTOSOLIC PROTEIN-RELATED"/>
    <property type="match status" value="1"/>
</dbReference>
<sequence length="142" mass="15466">MQVAEAVENNTGGLKAKLTFSDVVIKKIVGVVISDVDGILGLSGNLFTDFADRFRDNGDVTKGVGVEVGTKQVAVDVSVICKYDVNISNVFDQTVEKVKEAIAYMTGLELVEFNMSVDDVMTKEQYLEKYRGKDSDDNKGNS</sequence>